<evidence type="ECO:0000256" key="4">
    <source>
        <dbReference type="ARBA" id="ARBA00009786"/>
    </source>
</evidence>
<comment type="subcellular location">
    <subcellularLocation>
        <location evidence="1 12">Cytoplasm</location>
    </subcellularLocation>
</comment>
<evidence type="ECO:0000256" key="1">
    <source>
        <dbReference type="ARBA" id="ARBA00004496"/>
    </source>
</evidence>
<name>A0A7U4DIC3_BUCA5</name>
<evidence type="ECO:0000256" key="8">
    <source>
        <dbReference type="ARBA" id="ARBA00022490"/>
    </source>
</evidence>
<comment type="subunit">
    <text evidence="5">Homohexamer.</text>
</comment>
<dbReference type="NCBIfam" id="TIGR00651">
    <property type="entry name" value="pta"/>
    <property type="match status" value="1"/>
</dbReference>
<keyword evidence="10 12" id="KW-0012">Acyltransferase</keyword>
<dbReference type="Pfam" id="PF13500">
    <property type="entry name" value="AAA_26"/>
    <property type="match status" value="1"/>
</dbReference>
<evidence type="ECO:0000256" key="9">
    <source>
        <dbReference type="ARBA" id="ARBA00022679"/>
    </source>
</evidence>
<dbReference type="PANTHER" id="PTHR43356:SF3">
    <property type="entry name" value="PHOSPHATE ACETYLTRANSFERASE"/>
    <property type="match status" value="1"/>
</dbReference>
<dbReference type="InterPro" id="IPR028979">
    <property type="entry name" value="Ser_kin/Pase_Hpr-like_N_sf"/>
</dbReference>
<dbReference type="EMBL" id="CP001161">
    <property type="protein sequence ID" value="ACL30548.1"/>
    <property type="molecule type" value="Genomic_DNA"/>
</dbReference>
<dbReference type="Gene3D" id="3.40.50.10750">
    <property type="entry name" value="Isocitrate/Isopropylmalate dehydrogenase-like"/>
    <property type="match status" value="1"/>
</dbReference>
<dbReference type="UniPathway" id="UPA00340">
    <property type="reaction ID" value="UER00459"/>
</dbReference>
<keyword evidence="9 12" id="KW-0808">Transferase</keyword>
<comment type="catalytic activity">
    <reaction evidence="12">
        <text>acetyl-CoA + phosphate = acetyl phosphate + CoA</text>
        <dbReference type="Rhea" id="RHEA:19521"/>
        <dbReference type="ChEBI" id="CHEBI:22191"/>
        <dbReference type="ChEBI" id="CHEBI:43474"/>
        <dbReference type="ChEBI" id="CHEBI:57287"/>
        <dbReference type="ChEBI" id="CHEBI:57288"/>
        <dbReference type="EC" id="2.3.1.8"/>
    </reaction>
</comment>
<evidence type="ECO:0000313" key="16">
    <source>
        <dbReference type="Proteomes" id="UP000006904"/>
    </source>
</evidence>
<organism evidence="15 16">
    <name type="scientific">Buchnera aphidicola subsp. Acyrthosiphon pisum (strain 5A)</name>
    <dbReference type="NCBI Taxonomy" id="563178"/>
    <lineage>
        <taxon>Bacteria</taxon>
        <taxon>Pseudomonadati</taxon>
        <taxon>Pseudomonadota</taxon>
        <taxon>Gammaproteobacteria</taxon>
        <taxon>Enterobacterales</taxon>
        <taxon>Erwiniaceae</taxon>
        <taxon>Buchnera</taxon>
    </lineage>
</organism>
<dbReference type="AlphaFoldDB" id="A0A7U4DIC3"/>
<comment type="similarity">
    <text evidence="3 12">In the C-terminal section; belongs to the phosphate acetyltransferase and butyryltransferase family.</text>
</comment>
<evidence type="ECO:0000256" key="3">
    <source>
        <dbReference type="ARBA" id="ARBA00008756"/>
    </source>
</evidence>
<protein>
    <recommendedName>
        <fullName evidence="7 12">Phosphate acetyltransferase</fullName>
        <ecNumber evidence="6 12">2.3.1.8</ecNumber>
    </recommendedName>
    <alternativeName>
        <fullName evidence="11 12">Phosphotransacetylase</fullName>
    </alternativeName>
</protein>
<comment type="domain">
    <text evidence="12">The N-terminal region seems to be important for proper quaternary structure. The C-terminal region contains the substrate-binding site.</text>
</comment>
<evidence type="ECO:0000256" key="2">
    <source>
        <dbReference type="ARBA" id="ARBA00004989"/>
    </source>
</evidence>
<evidence type="ECO:0000256" key="12">
    <source>
        <dbReference type="PIRNR" id="PIRNR006107"/>
    </source>
</evidence>
<dbReference type="Gene3D" id="3.40.1390.20">
    <property type="entry name" value="HprK N-terminal domain-like"/>
    <property type="match status" value="1"/>
</dbReference>
<dbReference type="NCBIfam" id="NF007233">
    <property type="entry name" value="PRK09653.1"/>
    <property type="match status" value="1"/>
</dbReference>
<comment type="pathway">
    <text evidence="2 12">Metabolic intermediate biosynthesis; acetyl-CoA biosynthesis; acetyl-CoA from acetate: step 2/2.</text>
</comment>
<evidence type="ECO:0000256" key="5">
    <source>
        <dbReference type="ARBA" id="ARBA00011643"/>
    </source>
</evidence>
<feature type="domain" description="DRTGG" evidence="14">
    <location>
        <begin position="247"/>
        <end position="342"/>
    </location>
</feature>
<comment type="function">
    <text evidence="12">Involved in acetate metabolism.</text>
</comment>
<dbReference type="InterPro" id="IPR016475">
    <property type="entry name" value="P-Actrans_bac"/>
</dbReference>
<dbReference type="Gene3D" id="3.40.50.10950">
    <property type="match status" value="1"/>
</dbReference>
<sequence length="708" mass="80721">MSRIIMLIPLDKDIGLTSIGLSIIYFFYQKKIKKKSVQSILYFSCTQNSSNSTSHVINKYFSKIVHTVDYIDFSKVLFNSPEYSFLLNKVIDEHYNNKFLRELILIEGIKNNYCINSEEMNYDISQNLNAEVIFIANLENSSPEYIKNKEKKINFFLKQKKYKNILGVIFNQINSPFLENKYDFIKKLIVLKKIKNETKTIVPKKILKNNFFSIIACIPWNRNIVTTRVIDLFNFLNIQHTNLVQKKNHIIEEIIIFDTHHLNLLNKHSLNTLVIVSFSRIDVFLNVLNCNVNRSKVKCIILTGILKLKKNIASLYKFLIKRSISIFFTEKNTIEILSQLQNFNFDISVKDITYIKKLQRYISNFFCHSSVMFFKKKYNINVIYPPKEFCYNLKLLSQKKNKRIILPESYEIRILKSVAICSDSNIAQCVLLGDPKKIYSIANDNGINLKKNIEIIDPISVRQEYLARFLEIRKGKNINEFSAKKQLEDNTVLATLILESNHVDGLVSGSINTTSDTIRPALQIIKTNPQSLLVSSIFFMLLPNQVLIYGDCAININPTAEELAVIAIQSADSAKMFGIEPRIAMLSYSTGCSGFGCQVEKVKEATSIIKNRRSDLIIDGPIQYDAAVSNKVAKLKAPSSPISGSANVFIFPDLNSGNIAYKAVQRSSRIVSIGPMLQGLRKPVNDLSRGASVEDIIYTIALTSIQSE</sequence>
<dbReference type="OrthoDB" id="9808984at2"/>
<dbReference type="EC" id="2.3.1.8" evidence="6 12"/>
<dbReference type="NCBIfam" id="NF004167">
    <property type="entry name" value="PRK05632.1"/>
    <property type="match status" value="1"/>
</dbReference>
<dbReference type="FunFam" id="3.40.50.10750:FF:000001">
    <property type="entry name" value="Phosphate acetyltransferase"/>
    <property type="match status" value="1"/>
</dbReference>
<dbReference type="SUPFAM" id="SSF53659">
    <property type="entry name" value="Isocitrate/Isopropylmalate dehydrogenase-like"/>
    <property type="match status" value="1"/>
</dbReference>
<dbReference type="SUPFAM" id="SSF75138">
    <property type="entry name" value="HprK N-terminal domain-like"/>
    <property type="match status" value="1"/>
</dbReference>
<dbReference type="InterPro" id="IPR010766">
    <property type="entry name" value="DRTGG"/>
</dbReference>
<evidence type="ECO:0000256" key="10">
    <source>
        <dbReference type="ARBA" id="ARBA00023315"/>
    </source>
</evidence>
<comment type="similarity">
    <text evidence="4 12">In the N-terminal section; belongs to the CobB/CobQ family.</text>
</comment>
<dbReference type="Pfam" id="PF01515">
    <property type="entry name" value="PTA_PTB"/>
    <property type="match status" value="1"/>
</dbReference>
<dbReference type="GO" id="GO:0005737">
    <property type="term" value="C:cytoplasm"/>
    <property type="evidence" value="ECO:0007669"/>
    <property type="project" value="UniProtKB-SubCell"/>
</dbReference>
<reference evidence="15 16" key="1">
    <citation type="journal article" date="2009" name="Science">
        <title>The dynamics and time scale of ongoing genomic erosion in symbiotic bacteria.</title>
        <authorList>
            <person name="Moran N.A."/>
            <person name="McLaughlin H.J."/>
            <person name="Sorek R."/>
        </authorList>
    </citation>
    <scope>NUCLEOTIDE SEQUENCE [LARGE SCALE GENOMIC DNA]</scope>
    <source>
        <strain evidence="15 16">5A</strain>
    </source>
</reference>
<dbReference type="KEGG" id="bap:BUAP5A_173"/>
<dbReference type="GO" id="GO:0008959">
    <property type="term" value="F:phosphate acetyltransferase activity"/>
    <property type="evidence" value="ECO:0007669"/>
    <property type="project" value="UniProtKB-EC"/>
</dbReference>
<keyword evidence="8 12" id="KW-0963">Cytoplasm</keyword>
<evidence type="ECO:0000259" key="14">
    <source>
        <dbReference type="Pfam" id="PF07085"/>
    </source>
</evidence>
<dbReference type="Proteomes" id="UP000006904">
    <property type="component" value="Chromosome"/>
</dbReference>
<dbReference type="GO" id="GO:0006085">
    <property type="term" value="P:acetyl-CoA biosynthetic process"/>
    <property type="evidence" value="ECO:0007669"/>
    <property type="project" value="UniProtKB-UniPathway"/>
</dbReference>
<dbReference type="RefSeq" id="WP_009874133.1">
    <property type="nucleotide sequence ID" value="NC_011833.1"/>
</dbReference>
<evidence type="ECO:0000256" key="6">
    <source>
        <dbReference type="ARBA" id="ARBA00012707"/>
    </source>
</evidence>
<dbReference type="InterPro" id="IPR042113">
    <property type="entry name" value="P_AcTrfase_dom1"/>
</dbReference>
<feature type="domain" description="Phosphate acetyl/butaryl transferase" evidence="13">
    <location>
        <begin position="391"/>
        <end position="703"/>
    </location>
</feature>
<dbReference type="PANTHER" id="PTHR43356">
    <property type="entry name" value="PHOSPHATE ACETYLTRANSFERASE"/>
    <property type="match status" value="1"/>
</dbReference>
<dbReference type="InterPro" id="IPR050500">
    <property type="entry name" value="Phos_Acetyltrans/Butyryltrans"/>
</dbReference>
<accession>A0A7U4DIC3</accession>
<dbReference type="Pfam" id="PF07085">
    <property type="entry name" value="DRTGG"/>
    <property type="match status" value="1"/>
</dbReference>
<evidence type="ECO:0000313" key="15">
    <source>
        <dbReference type="EMBL" id="ACL30548.1"/>
    </source>
</evidence>
<evidence type="ECO:0000256" key="7">
    <source>
        <dbReference type="ARBA" id="ARBA00021528"/>
    </source>
</evidence>
<evidence type="ECO:0000256" key="11">
    <source>
        <dbReference type="ARBA" id="ARBA00031108"/>
    </source>
</evidence>
<evidence type="ECO:0000259" key="13">
    <source>
        <dbReference type="Pfam" id="PF01515"/>
    </source>
</evidence>
<dbReference type="InterPro" id="IPR004614">
    <property type="entry name" value="P_AcTrfase"/>
</dbReference>
<dbReference type="PIRSF" id="PIRSF006107">
    <property type="entry name" value="PhpActrans_proteobac"/>
    <property type="match status" value="1"/>
</dbReference>
<proteinExistence type="inferred from homology"/>
<dbReference type="InterPro" id="IPR002505">
    <property type="entry name" value="PTA_PTB"/>
</dbReference>
<dbReference type="InterPro" id="IPR042112">
    <property type="entry name" value="P_AcTrfase_dom2"/>
</dbReference>
<gene>
    <name evidence="15" type="primary">pta</name>
    <name evidence="15" type="ordered locus">BUAP5A_173</name>
</gene>